<dbReference type="Proteomes" id="UP001622968">
    <property type="component" value="Unassembled WGS sequence"/>
</dbReference>
<dbReference type="EMBL" id="JBJHGH010000001">
    <property type="protein sequence ID" value="MFK8975899.1"/>
    <property type="molecule type" value="Genomic_DNA"/>
</dbReference>
<dbReference type="NCBIfam" id="TIGR01541">
    <property type="entry name" value="tape_meas_lam_C"/>
    <property type="match status" value="1"/>
</dbReference>
<dbReference type="Pfam" id="PF09718">
    <property type="entry name" value="Tape_meas_lam_C"/>
    <property type="match status" value="1"/>
</dbReference>
<reference evidence="2 3" key="1">
    <citation type="submission" date="2024-11" db="EMBL/GenBank/DDBJ databases">
        <title>Draft genomes of five putative biosurfactant-producing Serratia sp. isolates from Laguna de Bay, Philippines.</title>
        <authorList>
            <person name="Lantican N."/>
            <person name="Barredo G.A."/>
            <person name="Rosana A."/>
            <person name="Siababa A.C."/>
            <person name="Montecillo A."/>
        </authorList>
    </citation>
    <scope>NUCLEOTIDE SEQUENCE [LARGE SCALE GENOMIC DNA]</scope>
    <source>
        <strain evidence="2 3">WS11a</strain>
    </source>
</reference>
<accession>A0ABW8QKB2</accession>
<proteinExistence type="predicted"/>
<keyword evidence="3" id="KW-1185">Reference proteome</keyword>
<gene>
    <name evidence="2" type="ORF">ACJBEI_11785</name>
</gene>
<dbReference type="RefSeq" id="WP_406550631.1">
    <property type="nucleotide sequence ID" value="NZ_JBJHGH010000001.1"/>
</dbReference>
<protein>
    <submittedName>
        <fullName evidence="2">Phage tail tape measure protein</fullName>
    </submittedName>
</protein>
<dbReference type="InterPro" id="IPR006431">
    <property type="entry name" value="Phage_tape_meas_C"/>
</dbReference>
<evidence type="ECO:0000313" key="2">
    <source>
        <dbReference type="EMBL" id="MFK8975899.1"/>
    </source>
</evidence>
<organism evidence="2 3">
    <name type="scientific">Serratia sarumanii</name>
    <dbReference type="NCBI Taxonomy" id="3020826"/>
    <lineage>
        <taxon>Bacteria</taxon>
        <taxon>Pseudomonadati</taxon>
        <taxon>Pseudomonadota</taxon>
        <taxon>Gammaproteobacteria</taxon>
        <taxon>Enterobacterales</taxon>
        <taxon>Yersiniaceae</taxon>
        <taxon>Serratia</taxon>
    </lineage>
</organism>
<evidence type="ECO:0000259" key="1">
    <source>
        <dbReference type="Pfam" id="PF09718"/>
    </source>
</evidence>
<feature type="domain" description="Bacteriophage tail tape measure C-terminal" evidence="1">
    <location>
        <begin position="588"/>
        <end position="660"/>
    </location>
</feature>
<sequence>MASKSLGTLTIDLIAKTGGFVSGMDKAERASEKWRKQVQKDVADSSKALAGIATAAAAAATAVGVAGYQLLKSTSEQVANTDKWAKSLNMSTQELLAWQFAAEKAGLSGENMADIFKDLSDKIGDAVLNKSGEAVDALDALGLSADKLSKVSPDKQLLAIGDALGKINTNSAKINILESIGNDLSKLLPLFDNNNEKLKQFIQLAKDYGVAPDPSSIDDLIKVNDIFQDMESQVKGLKTEIASGLAKVNLSPLQDSLDKVRSVLTDPAIQQGLVDLVSNVAQLAGWFVKTAAAAGELLKFQNNRVAVLGGNIDTNNLEQVTGRVKQLQDMINNRSPLKGDGQSWIGKLLGDDDSVQSLTKELNGLIAVQQKLKEKNLSGKNLPTGLATLVVNDFGLDKGGTNGKPKTDSGAKKLESAFKAAELNYMRQIALIETTGKKINEVTEVQKLQFDIADGKLDGINSKQKDRLGQLALELDKIIALKKANEEYLKVAGFVANLQSENRNAKSSLDIDISGGWLGDQERDRMKERLSIQADFISKQADLQRQYQSGDITKSLYDSETEALNSALEERLKIQDEYYSKVDELQNNAAAGLLSGMATQIEASMDLYSNMQQVGAHAFSSLTDMIIEWAETGKLNAKDFAASFLQSIGTALLSYAAAQVAMAGLSAFSSMIGVPFVGPAVAPGAAVAAAAAAGVLAIGVSSALKGQAHDGIDSVPETGTWLLQKGERVTTAKTSAKLDATLERVSRDANGGGNAPYAPVTNLTVNGDPDKSTIRAIEEAVSRGNKRLYGQMTSDVATGRGDFSKALGAGWQTKRRTG</sequence>
<evidence type="ECO:0000313" key="3">
    <source>
        <dbReference type="Proteomes" id="UP001622968"/>
    </source>
</evidence>
<comment type="caution">
    <text evidence="2">The sequence shown here is derived from an EMBL/GenBank/DDBJ whole genome shotgun (WGS) entry which is preliminary data.</text>
</comment>
<name>A0ABW8QKB2_9GAMM</name>